<reference evidence="2 3" key="1">
    <citation type="submission" date="2020-04" db="EMBL/GenBank/DDBJ databases">
        <title>Luteolibacter sp. G-1-1-1 isolated from soil.</title>
        <authorList>
            <person name="Dahal R.H."/>
        </authorList>
    </citation>
    <scope>NUCLEOTIDE SEQUENCE [LARGE SCALE GENOMIC DNA]</scope>
    <source>
        <strain evidence="2 3">G-1-1-1</strain>
    </source>
</reference>
<dbReference type="AlphaFoldDB" id="A0A858REQ7"/>
<evidence type="ECO:0000256" key="1">
    <source>
        <dbReference type="SAM" id="Phobius"/>
    </source>
</evidence>
<feature type="transmembrane region" description="Helical" evidence="1">
    <location>
        <begin position="244"/>
        <end position="261"/>
    </location>
</feature>
<protein>
    <submittedName>
        <fullName evidence="2">Uncharacterized protein</fullName>
    </submittedName>
</protein>
<gene>
    <name evidence="2" type="ORF">HHL09_03540</name>
</gene>
<dbReference type="EMBL" id="CP051774">
    <property type="protein sequence ID" value="QJE94889.1"/>
    <property type="molecule type" value="Genomic_DNA"/>
</dbReference>
<evidence type="ECO:0000313" key="2">
    <source>
        <dbReference type="EMBL" id="QJE94889.1"/>
    </source>
</evidence>
<keyword evidence="1" id="KW-1133">Transmembrane helix</keyword>
<accession>A0A858REQ7</accession>
<keyword evidence="3" id="KW-1185">Reference proteome</keyword>
<organism evidence="2 3">
    <name type="scientific">Luteolibacter luteus</name>
    <dbReference type="NCBI Taxonomy" id="2728835"/>
    <lineage>
        <taxon>Bacteria</taxon>
        <taxon>Pseudomonadati</taxon>
        <taxon>Verrucomicrobiota</taxon>
        <taxon>Verrucomicrobiia</taxon>
        <taxon>Verrucomicrobiales</taxon>
        <taxon>Verrucomicrobiaceae</taxon>
        <taxon>Luteolibacter</taxon>
    </lineage>
</organism>
<dbReference type="RefSeq" id="WP_169453110.1">
    <property type="nucleotide sequence ID" value="NZ_CP051774.1"/>
</dbReference>
<dbReference type="KEGG" id="luo:HHL09_03540"/>
<keyword evidence="1" id="KW-0812">Transmembrane</keyword>
<sequence>MIKLGTATFVLLLFVGLALGAEDLTKEWRANAEQKLGEARSDPSQANVMAAAAYLAVAERGEAMEPDHREVVAAITETIRSVNDYPRHFNDELLNLREANTRRELGDYNFARQRVFFQMQQFRDVVMLELLIELLDDSQDFFDLPGGADLLGNDTLAGSAICEMIEDLPLPRNKYGYYTLDVAALKGWGRDVLDGSRSFRFKGDPRKFTIHGPVEPPARVVKASPVLTTIPREPTPAAPNRTPALILAMVVLLAAVAALLAPRICKANRG</sequence>
<proteinExistence type="predicted"/>
<dbReference type="Proteomes" id="UP000501812">
    <property type="component" value="Chromosome"/>
</dbReference>
<evidence type="ECO:0000313" key="3">
    <source>
        <dbReference type="Proteomes" id="UP000501812"/>
    </source>
</evidence>
<name>A0A858REQ7_9BACT</name>
<keyword evidence="1" id="KW-0472">Membrane</keyword>